<organism evidence="7">
    <name type="scientific">Spongospora subterranea</name>
    <dbReference type="NCBI Taxonomy" id="70186"/>
    <lineage>
        <taxon>Eukaryota</taxon>
        <taxon>Sar</taxon>
        <taxon>Rhizaria</taxon>
        <taxon>Endomyxa</taxon>
        <taxon>Phytomyxea</taxon>
        <taxon>Plasmodiophorida</taxon>
        <taxon>Plasmodiophoridae</taxon>
        <taxon>Spongospora</taxon>
    </lineage>
</organism>
<evidence type="ECO:0000313" key="7">
    <source>
        <dbReference type="EMBL" id="CRZ08640.1"/>
    </source>
</evidence>
<dbReference type="InterPro" id="IPR020902">
    <property type="entry name" value="Actin/actin-like_CS"/>
</dbReference>
<evidence type="ECO:0000256" key="5">
    <source>
        <dbReference type="ARBA" id="ARBA00049360"/>
    </source>
</evidence>
<reference evidence="7" key="1">
    <citation type="submission" date="2015-04" db="EMBL/GenBank/DDBJ databases">
        <title>The genome sequence of the plant pathogenic Rhizarian Plasmodiophora brassicae reveals insights in its biotrophic life cycle and the origin of chitin synthesis.</title>
        <authorList>
            <person name="Schwelm A."/>
            <person name="Fogelqvist J."/>
            <person name="Knaust A."/>
            <person name="Julke S."/>
            <person name="Lilja T."/>
            <person name="Dhandapani V."/>
            <person name="Bonilla-Rosso G."/>
            <person name="Karlsson M."/>
            <person name="Shevchenko A."/>
            <person name="Choi S.R."/>
            <person name="Kim H.G."/>
            <person name="Park J.Y."/>
            <person name="Lim Y.P."/>
            <person name="Ludwig-Muller J."/>
            <person name="Dixelius C."/>
        </authorList>
    </citation>
    <scope>NUCLEOTIDE SEQUENCE</scope>
    <source>
        <tissue evidence="7">Potato root galls</tissue>
    </source>
</reference>
<dbReference type="PRINTS" id="PR00190">
    <property type="entry name" value="ACTIN"/>
</dbReference>
<dbReference type="PANTHER" id="PTHR11937">
    <property type="entry name" value="ACTIN"/>
    <property type="match status" value="1"/>
</dbReference>
<dbReference type="CDD" id="cd10216">
    <property type="entry name" value="ASKHA_NBD_Arp1"/>
    <property type="match status" value="1"/>
</dbReference>
<feature type="non-terminal residue" evidence="7">
    <location>
        <position position="1"/>
    </location>
</feature>
<dbReference type="Gene3D" id="3.30.420.40">
    <property type="match status" value="2"/>
</dbReference>
<sequence length="373" mass="41149">YLILVMDGRQPLVIDSGSGVVKGGFAGSSRPKVVINNEVGRPKHKKVMAGAVKGSIFMGKDLDRLRGLLQIRQPMHQAIVRDWDDMCHIWSYIYLEIEATEEEHPVLLTEAPLNPSSNRFKSGQIFFERYHVPGLQFACQAILSLYASGRTTGVVVDCGDGATRCVPVFEGFSLPHAITRSDIGGRDLTENLQKELRKLGLPMSTSAEMSIIRTIKETSCFVAKNSENVEKRFADYFTLPDGNVIDIGRAAYSVPEILFRPGSFGQECNGVHENLISSIDKVDLDLRLQLYENILLAGGSTLLSGFGERLVDEIKVHTPCCAKISVSAPSDRLLSCWIGGSILSSLSTFQNLWITRADYEDKGDSVMFRSTLP</sequence>
<dbReference type="SMART" id="SM00268">
    <property type="entry name" value="ACTIN"/>
    <property type="match status" value="1"/>
</dbReference>
<dbReference type="GO" id="GO:0016787">
    <property type="term" value="F:hydrolase activity"/>
    <property type="evidence" value="ECO:0007669"/>
    <property type="project" value="UniProtKB-KW"/>
</dbReference>
<accession>A0A0H5R360</accession>
<evidence type="ECO:0000256" key="4">
    <source>
        <dbReference type="ARBA" id="ARBA00022840"/>
    </source>
</evidence>
<name>A0A0H5R360_9EUKA</name>
<dbReference type="EMBL" id="HACM01008198">
    <property type="protein sequence ID" value="CRZ08640.1"/>
    <property type="molecule type" value="Transcribed_RNA"/>
</dbReference>
<dbReference type="SUPFAM" id="SSF53067">
    <property type="entry name" value="Actin-like ATPase domain"/>
    <property type="match status" value="2"/>
</dbReference>
<keyword evidence="3" id="KW-0378">Hydrolase</keyword>
<dbReference type="Gene3D" id="3.90.640.10">
    <property type="entry name" value="Actin, Chain A, domain 4"/>
    <property type="match status" value="1"/>
</dbReference>
<dbReference type="InterPro" id="IPR004001">
    <property type="entry name" value="Actin_CS"/>
</dbReference>
<dbReference type="AlphaFoldDB" id="A0A0H5R360"/>
<dbReference type="InterPro" id="IPR004000">
    <property type="entry name" value="Actin"/>
</dbReference>
<dbReference type="GO" id="GO:0005524">
    <property type="term" value="F:ATP binding"/>
    <property type="evidence" value="ECO:0007669"/>
    <property type="project" value="UniProtKB-KW"/>
</dbReference>
<protein>
    <recommendedName>
        <fullName evidence="8">Actin</fullName>
    </recommendedName>
</protein>
<evidence type="ECO:0008006" key="8">
    <source>
        <dbReference type="Google" id="ProtNLM"/>
    </source>
</evidence>
<dbReference type="PROSITE" id="PS01132">
    <property type="entry name" value="ACTINS_ACT_LIKE"/>
    <property type="match status" value="1"/>
</dbReference>
<evidence type="ECO:0000256" key="3">
    <source>
        <dbReference type="ARBA" id="ARBA00022801"/>
    </source>
</evidence>
<keyword evidence="4" id="KW-0067">ATP-binding</keyword>
<proteinExistence type="inferred from homology"/>
<dbReference type="PROSITE" id="PS00432">
    <property type="entry name" value="ACTINS_2"/>
    <property type="match status" value="1"/>
</dbReference>
<keyword evidence="2" id="KW-0547">Nucleotide-binding</keyword>
<evidence type="ECO:0000256" key="1">
    <source>
        <dbReference type="ARBA" id="ARBA00006752"/>
    </source>
</evidence>
<dbReference type="FunFam" id="3.30.420.40:FF:000058">
    <property type="entry name" value="Putative actin-related protein 5"/>
    <property type="match status" value="1"/>
</dbReference>
<comment type="catalytic activity">
    <reaction evidence="5">
        <text>ATP + H2O = ADP + phosphate + H(+)</text>
        <dbReference type="Rhea" id="RHEA:13065"/>
        <dbReference type="ChEBI" id="CHEBI:15377"/>
        <dbReference type="ChEBI" id="CHEBI:15378"/>
        <dbReference type="ChEBI" id="CHEBI:30616"/>
        <dbReference type="ChEBI" id="CHEBI:43474"/>
        <dbReference type="ChEBI" id="CHEBI:456216"/>
    </reaction>
</comment>
<evidence type="ECO:0000256" key="6">
    <source>
        <dbReference type="RuleBase" id="RU000487"/>
    </source>
</evidence>
<evidence type="ECO:0000256" key="2">
    <source>
        <dbReference type="ARBA" id="ARBA00022741"/>
    </source>
</evidence>
<dbReference type="FunFam" id="3.30.420.40:FF:000502">
    <property type="entry name" value="Actin-Related Proteins"/>
    <property type="match status" value="1"/>
</dbReference>
<dbReference type="InterPro" id="IPR043129">
    <property type="entry name" value="ATPase_NBD"/>
</dbReference>
<comment type="similarity">
    <text evidence="1 6">Belongs to the actin family.</text>
</comment>
<dbReference type="Pfam" id="PF00022">
    <property type="entry name" value="Actin"/>
    <property type="match status" value="1"/>
</dbReference>